<dbReference type="Proteomes" id="UP001215598">
    <property type="component" value="Unassembled WGS sequence"/>
</dbReference>
<organism evidence="2 3">
    <name type="scientific">Mycena metata</name>
    <dbReference type="NCBI Taxonomy" id="1033252"/>
    <lineage>
        <taxon>Eukaryota</taxon>
        <taxon>Fungi</taxon>
        <taxon>Dikarya</taxon>
        <taxon>Basidiomycota</taxon>
        <taxon>Agaricomycotina</taxon>
        <taxon>Agaricomycetes</taxon>
        <taxon>Agaricomycetidae</taxon>
        <taxon>Agaricales</taxon>
        <taxon>Marasmiineae</taxon>
        <taxon>Mycenaceae</taxon>
        <taxon>Mycena</taxon>
    </lineage>
</organism>
<accession>A0AAD7JUU5</accession>
<dbReference type="AlphaFoldDB" id="A0AAD7JUU5"/>
<protein>
    <submittedName>
        <fullName evidence="2">Uncharacterized protein</fullName>
    </submittedName>
</protein>
<reference evidence="2" key="1">
    <citation type="submission" date="2023-03" db="EMBL/GenBank/DDBJ databases">
        <title>Massive genome expansion in bonnet fungi (Mycena s.s.) driven by repeated elements and novel gene families across ecological guilds.</title>
        <authorList>
            <consortium name="Lawrence Berkeley National Laboratory"/>
            <person name="Harder C.B."/>
            <person name="Miyauchi S."/>
            <person name="Viragh M."/>
            <person name="Kuo A."/>
            <person name="Thoen E."/>
            <person name="Andreopoulos B."/>
            <person name="Lu D."/>
            <person name="Skrede I."/>
            <person name="Drula E."/>
            <person name="Henrissat B."/>
            <person name="Morin E."/>
            <person name="Kohler A."/>
            <person name="Barry K."/>
            <person name="LaButti K."/>
            <person name="Morin E."/>
            <person name="Salamov A."/>
            <person name="Lipzen A."/>
            <person name="Mereny Z."/>
            <person name="Hegedus B."/>
            <person name="Baldrian P."/>
            <person name="Stursova M."/>
            <person name="Weitz H."/>
            <person name="Taylor A."/>
            <person name="Grigoriev I.V."/>
            <person name="Nagy L.G."/>
            <person name="Martin F."/>
            <person name="Kauserud H."/>
        </authorList>
    </citation>
    <scope>NUCLEOTIDE SEQUENCE</scope>
    <source>
        <strain evidence="2">CBHHK182m</strain>
    </source>
</reference>
<comment type="caution">
    <text evidence="2">The sequence shown here is derived from an EMBL/GenBank/DDBJ whole genome shotgun (WGS) entry which is preliminary data.</text>
</comment>
<feature type="region of interest" description="Disordered" evidence="1">
    <location>
        <begin position="28"/>
        <end position="54"/>
    </location>
</feature>
<dbReference type="EMBL" id="JARKIB010000014">
    <property type="protein sequence ID" value="KAJ7772452.1"/>
    <property type="molecule type" value="Genomic_DNA"/>
</dbReference>
<sequence length="238" mass="25703">MSYQQAYCEILAEFDNAWDAAFGKTPVRTLPPHTSLKRPLSSRRAGPAGGSHAQNLEEFDGAWTEVFGDENPEGRAEDGDERAPMALRVEEGVGKDTQHQDVMLFCVSRDEVWYGRACQEDLPDGFILHDKEPHSDIIVWSIDENTAEVGTIAHLPEGMVLTIEESAARTHSSLGSSRLVTSLIDTAAPGLVARIPLGTPLNGPSFDIDLPVVVPPVITLDHPNLLGDGNISMAPAQG</sequence>
<gene>
    <name evidence="2" type="ORF">B0H16DRAFT_1714650</name>
</gene>
<evidence type="ECO:0000256" key="1">
    <source>
        <dbReference type="SAM" id="MobiDB-lite"/>
    </source>
</evidence>
<name>A0AAD7JUU5_9AGAR</name>
<proteinExistence type="predicted"/>
<keyword evidence="3" id="KW-1185">Reference proteome</keyword>
<evidence type="ECO:0000313" key="2">
    <source>
        <dbReference type="EMBL" id="KAJ7772452.1"/>
    </source>
</evidence>
<evidence type="ECO:0000313" key="3">
    <source>
        <dbReference type="Proteomes" id="UP001215598"/>
    </source>
</evidence>